<sequence length="703" mass="80483">MKKIILATLLFFAVQIEFAQVGSQEKPPVFPSCQSSMNSDLVQCFYNQLQDFVYNNFKVPEIVNQKGFKGKVITLFEVDENGTFKVLYVDAVYPELIEESKRVFSTLPKIEPATYNGKPTFAKYTLTTMIPLQSPAQMQAEAEADKMIEAKKVALKAENPEYDKVEKEYQKFENPQFSSHLNIPFSHSYYAQFDGNLNQVGTNNHTASKPLTYDEVAKYFDFKEVNEKLQLNKTSWWGRKIFNENVVAIQTKDYWFTMNPIWDLRLGKSSPDVGRLTYNNTRALQIQGGLGTQINFTTTIFETQGFYAGYYNRLANSLKPSGGNPAILPGIGIAKDFKGIQYDLPSADANITFTPNKTMNFQLGYSRNFIGDGYRSIFEGDGASPYPFFKINTTFWKIKYTNTYMWLKDVRPDATLERTYTTKYMANHYLSWNATKRLNIGFFESVVWTNTNNRGFDVNFVNPIIFYRSVEFSSSARSGNAALGLTGKYKWNNSINLYSQFFIDEFAVSDMFGGEKSWRNKIGAQFGAKYYNAFGVKNLYLQGEYNLVRPYVYSHSEIVTNYGHNNQSMGHNWGSNFRELVGIARYNKGRLFADAKFNFGVRGFDFDTTTDAKNYGSNIYKDYDETRAYEKGVAIGNGNKATIMIADLNAGYLVNPNANLKVFANFMYRSFSPNVNTATVFKENTTWFSIGLRSDVFNWYFDY</sequence>
<protein>
    <submittedName>
        <fullName evidence="2">Gliding motility protein RemB</fullName>
    </submittedName>
</protein>
<proteinExistence type="predicted"/>
<dbReference type="Gene3D" id="2.40.160.130">
    <property type="entry name" value="Capsule assembly protein Wzi"/>
    <property type="match status" value="1"/>
</dbReference>
<keyword evidence="3" id="KW-1185">Reference proteome</keyword>
<comment type="caution">
    <text evidence="2">The sequence shown here is derived from an EMBL/GenBank/DDBJ whole genome shotgun (WGS) entry which is preliminary data.</text>
</comment>
<gene>
    <name evidence="2" type="ORF">EQG63_01460</name>
</gene>
<feature type="signal peptide" evidence="1">
    <location>
        <begin position="1"/>
        <end position="19"/>
    </location>
</feature>
<reference evidence="3" key="1">
    <citation type="submission" date="2019-01" db="EMBL/GenBank/DDBJ databases">
        <title>Cytophagaceae bacterium strain CAR-16.</title>
        <authorList>
            <person name="Chen W.-M."/>
        </authorList>
    </citation>
    <scope>NUCLEOTIDE SEQUENCE [LARGE SCALE GENOMIC DNA]</scope>
    <source>
        <strain evidence="3">LLJ-11</strain>
    </source>
</reference>
<evidence type="ECO:0000313" key="3">
    <source>
        <dbReference type="Proteomes" id="UP000290283"/>
    </source>
</evidence>
<accession>A0A4Q1K4X6</accession>
<dbReference type="InterPro" id="IPR038636">
    <property type="entry name" value="Wzi_sf"/>
</dbReference>
<dbReference type="OrthoDB" id="9808260at2"/>
<dbReference type="EMBL" id="SBKO01000001">
    <property type="protein sequence ID" value="RXR20627.1"/>
    <property type="molecule type" value="Genomic_DNA"/>
</dbReference>
<organism evidence="2 3">
    <name type="scientific">Flavobacterium amnicola</name>
    <dbReference type="NCBI Taxonomy" id="2506422"/>
    <lineage>
        <taxon>Bacteria</taxon>
        <taxon>Pseudomonadati</taxon>
        <taxon>Bacteroidota</taxon>
        <taxon>Flavobacteriia</taxon>
        <taxon>Flavobacteriales</taxon>
        <taxon>Flavobacteriaceae</taxon>
        <taxon>Flavobacterium</taxon>
    </lineage>
</organism>
<dbReference type="RefSeq" id="WP_129433688.1">
    <property type="nucleotide sequence ID" value="NZ_SBKO01000001.1"/>
</dbReference>
<evidence type="ECO:0000313" key="2">
    <source>
        <dbReference type="EMBL" id="RXR20627.1"/>
    </source>
</evidence>
<keyword evidence="1" id="KW-0732">Signal</keyword>
<dbReference type="Proteomes" id="UP000290283">
    <property type="component" value="Unassembled WGS sequence"/>
</dbReference>
<evidence type="ECO:0000256" key="1">
    <source>
        <dbReference type="SAM" id="SignalP"/>
    </source>
</evidence>
<feature type="chain" id="PRO_5020324145" evidence="1">
    <location>
        <begin position="20"/>
        <end position="703"/>
    </location>
</feature>
<dbReference type="Gene3D" id="3.30.1150.10">
    <property type="match status" value="1"/>
</dbReference>
<name>A0A4Q1K4X6_9FLAO</name>
<dbReference type="AlphaFoldDB" id="A0A4Q1K4X6"/>